<feature type="region of interest" description="Disordered" evidence="1">
    <location>
        <begin position="1"/>
        <end position="100"/>
    </location>
</feature>
<dbReference type="Proteomes" id="UP000237632">
    <property type="component" value="Unassembled WGS sequence"/>
</dbReference>
<name>A0AA44Y0G2_BURVI</name>
<evidence type="ECO:0000313" key="3">
    <source>
        <dbReference type="Proteomes" id="UP000237632"/>
    </source>
</evidence>
<dbReference type="EMBL" id="PVHK01000098">
    <property type="protein sequence ID" value="PRH41679.1"/>
    <property type="molecule type" value="Genomic_DNA"/>
</dbReference>
<evidence type="ECO:0000256" key="1">
    <source>
        <dbReference type="SAM" id="MobiDB-lite"/>
    </source>
</evidence>
<gene>
    <name evidence="2" type="ORF">C6T65_14050</name>
</gene>
<dbReference type="AlphaFoldDB" id="A0AA44Y0G2"/>
<organism evidence="2 3">
    <name type="scientific">Burkholderia vietnamiensis</name>
    <dbReference type="NCBI Taxonomy" id="60552"/>
    <lineage>
        <taxon>Bacteria</taxon>
        <taxon>Pseudomonadati</taxon>
        <taxon>Pseudomonadota</taxon>
        <taxon>Betaproteobacteria</taxon>
        <taxon>Burkholderiales</taxon>
        <taxon>Burkholderiaceae</taxon>
        <taxon>Burkholderia</taxon>
        <taxon>Burkholderia cepacia complex</taxon>
    </lineage>
</organism>
<reference evidence="2 3" key="1">
    <citation type="submission" date="2018-03" db="EMBL/GenBank/DDBJ databases">
        <authorList>
            <person name="Nguyen K."/>
            <person name="Fouts D."/>
            <person name="Sutton G."/>
        </authorList>
    </citation>
    <scope>NUCLEOTIDE SEQUENCE [LARGE SCALE GENOMIC DNA]</scope>
    <source>
        <strain evidence="2 3">AU3578</strain>
    </source>
</reference>
<evidence type="ECO:0000313" key="2">
    <source>
        <dbReference type="EMBL" id="PRH41679.1"/>
    </source>
</evidence>
<feature type="compositionally biased region" description="Basic residues" evidence="1">
    <location>
        <begin position="89"/>
        <end position="100"/>
    </location>
</feature>
<sequence>MHAGHGARRTAHGTRHTAHGTRHTAHGTRHARCNAPHGAHSTHAKRIQHAKRMRHPTRARPSHTERRAIFAARPAACHQTGNPDESRRARAGRPCRPVRG</sequence>
<accession>A0AA44Y0G2</accession>
<protein>
    <submittedName>
        <fullName evidence="2">Uncharacterized protein</fullName>
    </submittedName>
</protein>
<comment type="caution">
    <text evidence="2">The sequence shown here is derived from an EMBL/GenBank/DDBJ whole genome shotgun (WGS) entry which is preliminary data.</text>
</comment>
<feature type="compositionally biased region" description="Basic residues" evidence="1">
    <location>
        <begin position="1"/>
        <end position="32"/>
    </location>
</feature>
<feature type="compositionally biased region" description="Basic residues" evidence="1">
    <location>
        <begin position="40"/>
        <end position="61"/>
    </location>
</feature>
<proteinExistence type="predicted"/>